<dbReference type="SUPFAM" id="SSF53213">
    <property type="entry name" value="LigB-like"/>
    <property type="match status" value="1"/>
</dbReference>
<dbReference type="Proteomes" id="UP000669179">
    <property type="component" value="Unassembled WGS sequence"/>
</dbReference>
<proteinExistence type="predicted"/>
<dbReference type="InterPro" id="IPR004183">
    <property type="entry name" value="Xdiol_dOase_suB"/>
</dbReference>
<dbReference type="AlphaFoldDB" id="A0A939PIS0"/>
<comment type="caution">
    <text evidence="3">The sequence shown here is derived from an EMBL/GenBank/DDBJ whole genome shotgun (WGS) entry which is preliminary data.</text>
</comment>
<dbReference type="GO" id="GO:0008198">
    <property type="term" value="F:ferrous iron binding"/>
    <property type="evidence" value="ECO:0007669"/>
    <property type="project" value="InterPro"/>
</dbReference>
<gene>
    <name evidence="3" type="ORF">J4573_39250</name>
</gene>
<dbReference type="EMBL" id="JAGEOJ010000019">
    <property type="protein sequence ID" value="MBO2453185.1"/>
    <property type="molecule type" value="Genomic_DNA"/>
</dbReference>
<dbReference type="EC" id="1.13.11.16" evidence="3"/>
<dbReference type="Gene3D" id="3.40.830.10">
    <property type="entry name" value="LigB-like"/>
    <property type="match status" value="1"/>
</dbReference>
<protein>
    <submittedName>
        <fullName evidence="3">3-carboxyethylcatechol 2,3-dioxygenase</fullName>
        <ecNumber evidence="3">1.13.11.16</ecNumber>
    </submittedName>
</protein>
<dbReference type="Pfam" id="PF02900">
    <property type="entry name" value="LigB"/>
    <property type="match status" value="1"/>
</dbReference>
<keyword evidence="3" id="KW-0560">Oxidoreductase</keyword>
<organism evidence="3 4">
    <name type="scientific">Actinomadura barringtoniae</name>
    <dbReference type="NCBI Taxonomy" id="1427535"/>
    <lineage>
        <taxon>Bacteria</taxon>
        <taxon>Bacillati</taxon>
        <taxon>Actinomycetota</taxon>
        <taxon>Actinomycetes</taxon>
        <taxon>Streptosporangiales</taxon>
        <taxon>Thermomonosporaceae</taxon>
        <taxon>Actinomadura</taxon>
    </lineage>
</organism>
<accession>A0A939PIS0</accession>
<feature type="domain" description="Extradiol ring-cleavage dioxygenase class III enzyme subunit B" evidence="2">
    <location>
        <begin position="6"/>
        <end position="303"/>
    </location>
</feature>
<dbReference type="RefSeq" id="WP_208261204.1">
    <property type="nucleotide sequence ID" value="NZ_JAGEOJ010000019.1"/>
</dbReference>
<feature type="compositionally biased region" description="Low complexity" evidence="1">
    <location>
        <begin position="315"/>
        <end position="327"/>
    </location>
</feature>
<dbReference type="GO" id="GO:0047070">
    <property type="term" value="F:3-carboxyethylcatechol 2,3-dioxygenase activity"/>
    <property type="evidence" value="ECO:0007669"/>
    <property type="project" value="UniProtKB-EC"/>
</dbReference>
<evidence type="ECO:0000313" key="3">
    <source>
        <dbReference type="EMBL" id="MBO2453185.1"/>
    </source>
</evidence>
<reference evidence="3" key="1">
    <citation type="submission" date="2021-03" db="EMBL/GenBank/DDBJ databases">
        <authorList>
            <person name="Kanchanasin P."/>
            <person name="Saeng-In P."/>
            <person name="Phongsopitanun W."/>
            <person name="Yuki M."/>
            <person name="Kudo T."/>
            <person name="Ohkuma M."/>
            <person name="Tanasupawat S."/>
        </authorList>
    </citation>
    <scope>NUCLEOTIDE SEQUENCE</scope>
    <source>
        <strain evidence="3">GKU 128</strain>
    </source>
</reference>
<evidence type="ECO:0000313" key="4">
    <source>
        <dbReference type="Proteomes" id="UP000669179"/>
    </source>
</evidence>
<evidence type="ECO:0000259" key="2">
    <source>
        <dbReference type="Pfam" id="PF02900"/>
    </source>
</evidence>
<sequence>MPLALCCMSHSPLLEITRQRAELEADIDSAIGSARRFVADFGPDVVVVFVPDHYNGFFHRLMPQFCIGTRARTVGDYDSAAGALDVPEQLAADLARGVLDAGVDIAFSRRMELDHATAQPLTALFGALDARPVVPVFVNAAAEPRSPLRRSRALGAAIGGFFADRPEKVLVLGSGGLSHDPPMPTLETAPPPILERIVEGRPLTQAEAEGKHAGAIAEGARLAAGTSERMPLSPDWDRAFLDLLAGPGLDELDQWTDEDIGRHGCGAHEIRTWVAAHAALAEHGPYEVIDRYYRPVPEYIAGFAVTTARPREAARSGGAARPSGSAPSREEESV</sequence>
<evidence type="ECO:0000256" key="1">
    <source>
        <dbReference type="SAM" id="MobiDB-lite"/>
    </source>
</evidence>
<keyword evidence="4" id="KW-1185">Reference proteome</keyword>
<feature type="region of interest" description="Disordered" evidence="1">
    <location>
        <begin position="311"/>
        <end position="334"/>
    </location>
</feature>
<name>A0A939PIS0_9ACTN</name>
<dbReference type="NCBIfam" id="NF009910">
    <property type="entry name" value="PRK13370.1-4"/>
    <property type="match status" value="1"/>
</dbReference>